<evidence type="ECO:0000256" key="1">
    <source>
        <dbReference type="ARBA" id="ARBA00001917"/>
    </source>
</evidence>
<dbReference type="CDD" id="cd02932">
    <property type="entry name" value="OYE_YqiM_FMN"/>
    <property type="match status" value="1"/>
</dbReference>
<organism evidence="7 8">
    <name type="scientific">Paenibacillus ferrarius</name>
    <dbReference type="NCBI Taxonomy" id="1469647"/>
    <lineage>
        <taxon>Bacteria</taxon>
        <taxon>Bacillati</taxon>
        <taxon>Bacillota</taxon>
        <taxon>Bacilli</taxon>
        <taxon>Bacillales</taxon>
        <taxon>Paenibacillaceae</taxon>
        <taxon>Paenibacillus</taxon>
    </lineage>
</organism>
<name>A0A1V4HAH4_9BACL</name>
<dbReference type="SUPFAM" id="SSF51395">
    <property type="entry name" value="FMN-linked oxidoreductases"/>
    <property type="match status" value="1"/>
</dbReference>
<reference evidence="8" key="1">
    <citation type="submission" date="2016-07" db="EMBL/GenBank/DDBJ databases">
        <authorList>
            <person name="Florea S."/>
            <person name="Webb J.S."/>
            <person name="Jaromczyk J."/>
            <person name="Schardl C.L."/>
        </authorList>
    </citation>
    <scope>NUCLEOTIDE SEQUENCE [LARGE SCALE GENOMIC DNA]</scope>
    <source>
        <strain evidence="8">CY1</strain>
    </source>
</reference>
<dbReference type="Gene3D" id="3.20.20.70">
    <property type="entry name" value="Aldolase class I"/>
    <property type="match status" value="1"/>
</dbReference>
<keyword evidence="5" id="KW-0560">Oxidoreductase</keyword>
<evidence type="ECO:0000256" key="4">
    <source>
        <dbReference type="ARBA" id="ARBA00022857"/>
    </source>
</evidence>
<dbReference type="InterPro" id="IPR001155">
    <property type="entry name" value="OxRdtase_FMN_N"/>
</dbReference>
<dbReference type="RefSeq" id="WP_079419504.1">
    <property type="nucleotide sequence ID" value="NZ_MBTG01000048.1"/>
</dbReference>
<dbReference type="GO" id="GO:0003959">
    <property type="term" value="F:NADPH dehydrogenase activity"/>
    <property type="evidence" value="ECO:0007669"/>
    <property type="project" value="InterPro"/>
</dbReference>
<dbReference type="GO" id="GO:0050661">
    <property type="term" value="F:NADP binding"/>
    <property type="evidence" value="ECO:0007669"/>
    <property type="project" value="InterPro"/>
</dbReference>
<dbReference type="Proteomes" id="UP000190626">
    <property type="component" value="Unassembled WGS sequence"/>
</dbReference>
<keyword evidence="2" id="KW-0285">Flavoprotein</keyword>
<accession>A0A1V4HAH4</accession>
<proteinExistence type="predicted"/>
<evidence type="ECO:0000256" key="3">
    <source>
        <dbReference type="ARBA" id="ARBA00022643"/>
    </source>
</evidence>
<gene>
    <name evidence="7" type="ORF">BC351_38700</name>
</gene>
<sequence length="351" mass="38234">MTYLNSPLTFKGLTLKNRIVMAPMCQYSVEAEDGNPNDWHFVHYVSRAIGGTGLIIMEMTDVEPDGRITSQDLGLWSDEQIPAYTRIISEVHKYGSKIGIQIAHAGRKAQDAAQPVGASDIPVVLFPGESKTGKNLTLPRPLSTLEVKEMVGKFKEAVRRAVKAGFDTIELHGAHGYLIHQFHSPGINNRSDEYGQNLALFGVEVIQAARSVMPADMPLIMRISAIEYMDGGYDLEHSIAIAQQYKAAGVDIFHVSTGGESLPGKKMPGNHHGYQVPFARAFKQALEVPVIAVGKLDDPYLAEATLANVDADFIAVGRGMLNDPYWALHAIKTVTGEIVPPVQYAAGISIR</sequence>
<comment type="caution">
    <text evidence="7">The sequence shown here is derived from an EMBL/GenBank/DDBJ whole genome shotgun (WGS) entry which is preliminary data.</text>
</comment>
<keyword evidence="4" id="KW-0521">NADP</keyword>
<evidence type="ECO:0000256" key="5">
    <source>
        <dbReference type="ARBA" id="ARBA00023002"/>
    </source>
</evidence>
<evidence type="ECO:0000256" key="2">
    <source>
        <dbReference type="ARBA" id="ARBA00022630"/>
    </source>
</evidence>
<evidence type="ECO:0000313" key="7">
    <source>
        <dbReference type="EMBL" id="OPH48111.1"/>
    </source>
</evidence>
<feature type="domain" description="NADH:flavin oxidoreductase/NADH oxidase N-terminal" evidence="6">
    <location>
        <begin position="6"/>
        <end position="330"/>
    </location>
</feature>
<evidence type="ECO:0000259" key="6">
    <source>
        <dbReference type="Pfam" id="PF00724"/>
    </source>
</evidence>
<dbReference type="EMBL" id="MBTG01000048">
    <property type="protein sequence ID" value="OPH48111.1"/>
    <property type="molecule type" value="Genomic_DNA"/>
</dbReference>
<evidence type="ECO:0000313" key="8">
    <source>
        <dbReference type="Proteomes" id="UP000190626"/>
    </source>
</evidence>
<comment type="cofactor">
    <cofactor evidence="1">
        <name>FMN</name>
        <dbReference type="ChEBI" id="CHEBI:58210"/>
    </cofactor>
</comment>
<dbReference type="PANTHER" id="PTHR43303:SF4">
    <property type="entry name" value="NADPH DEHYDROGENASE C23G7.10C-RELATED"/>
    <property type="match status" value="1"/>
</dbReference>
<dbReference type="GO" id="GO:0010181">
    <property type="term" value="F:FMN binding"/>
    <property type="evidence" value="ECO:0007669"/>
    <property type="project" value="InterPro"/>
</dbReference>
<keyword evidence="8" id="KW-1185">Reference proteome</keyword>
<dbReference type="AlphaFoldDB" id="A0A1V4HAH4"/>
<keyword evidence="3" id="KW-0288">FMN</keyword>
<dbReference type="InterPro" id="IPR013785">
    <property type="entry name" value="Aldolase_TIM"/>
</dbReference>
<dbReference type="Pfam" id="PF00724">
    <property type="entry name" value="Oxidored_FMN"/>
    <property type="match status" value="1"/>
</dbReference>
<dbReference type="OrthoDB" id="9772736at2"/>
<protein>
    <submittedName>
        <fullName evidence="7">NADPH dehydrogenase</fullName>
    </submittedName>
</protein>
<dbReference type="STRING" id="1469647.BC351_38700"/>
<dbReference type="PANTHER" id="PTHR43303">
    <property type="entry name" value="NADPH DEHYDROGENASE C23G7.10C-RELATED"/>
    <property type="match status" value="1"/>
</dbReference>
<dbReference type="InterPro" id="IPR044152">
    <property type="entry name" value="YqjM-like"/>
</dbReference>